<organism evidence="1 2">
    <name type="scientific">Candidatus Macondimonas diazotrophica</name>
    <dbReference type="NCBI Taxonomy" id="2305248"/>
    <lineage>
        <taxon>Bacteria</taxon>
        <taxon>Pseudomonadati</taxon>
        <taxon>Pseudomonadota</taxon>
        <taxon>Gammaproteobacteria</taxon>
        <taxon>Chromatiales</taxon>
        <taxon>Ectothiorhodospiraceae</taxon>
        <taxon>Candidatus Macondimonas</taxon>
    </lineage>
</organism>
<keyword evidence="2" id="KW-1185">Reference proteome</keyword>
<name>A0A4Z0F7P6_9GAMM</name>
<protein>
    <recommendedName>
        <fullName evidence="3">Virion structural protein</fullName>
    </recommendedName>
</protein>
<dbReference type="AlphaFoldDB" id="A0A4Z0F7P6"/>
<evidence type="ECO:0000313" key="1">
    <source>
        <dbReference type="EMBL" id="TFZ81232.1"/>
    </source>
</evidence>
<dbReference type="EMBL" id="SRIO01000034">
    <property type="protein sequence ID" value="TFZ81232.1"/>
    <property type="molecule type" value="Genomic_DNA"/>
</dbReference>
<comment type="caution">
    <text evidence="1">The sequence shown here is derived from an EMBL/GenBank/DDBJ whole genome shotgun (WGS) entry which is preliminary data.</text>
</comment>
<dbReference type="Proteomes" id="UP000297890">
    <property type="component" value="Unassembled WGS sequence"/>
</dbReference>
<gene>
    <name evidence="1" type="ORF">E4680_13295</name>
</gene>
<evidence type="ECO:0000313" key="2">
    <source>
        <dbReference type="Proteomes" id="UP000297890"/>
    </source>
</evidence>
<sequence length="320" mass="35076">MAYQTGTVNDFVALRTELFNFAQAQGYTLIGGKMLQKGDVYAEFEASTTAWLRMRGGTGEDGSGNPTGAPHNRYAYLMNPAFGINFTWPITYFFHYTASPDELFCFIEYNNGYSQHLLIGEINKAANFTGGGYYSASVGSFSSLSPFQNTPADLRIRLNRYCASSGSCYELIPFQGGFSTTGGTQFAGSYLHAETGGRTWWETSLGSSGTIFTLMPGSLYELRLRSLNPWNQGMNLVPWYLFGQASSGNLIVLGEIAHLRFCRLRNYNLGDVITIGADQWKLYPVLLKNAAVPDPPTGGSGMSSNYHSGDYGLAVRYDGP</sequence>
<dbReference type="OrthoDB" id="6015083at2"/>
<evidence type="ECO:0008006" key="3">
    <source>
        <dbReference type="Google" id="ProtNLM"/>
    </source>
</evidence>
<reference evidence="1 2" key="1">
    <citation type="journal article" date="2019" name="ISME J.">
        <title>Candidatus Macondimonas diazotrophica, a novel gammaproteobacterial genus dominating crude-oil-contaminated coastal sediments.</title>
        <authorList>
            <person name="Karthikeyan S."/>
            <person name="Konstantinidis K."/>
        </authorList>
    </citation>
    <scope>NUCLEOTIDE SEQUENCE [LARGE SCALE GENOMIC DNA]</scope>
    <source>
        <strain evidence="1 2">KTK01</strain>
    </source>
</reference>
<proteinExistence type="predicted"/>
<accession>A0A4Z0F7P6</accession>
<dbReference type="RefSeq" id="WP_135282909.1">
    <property type="nucleotide sequence ID" value="NZ_SRIO01000034.1"/>
</dbReference>